<feature type="transmembrane region" description="Helical" evidence="1">
    <location>
        <begin position="175"/>
        <end position="194"/>
    </location>
</feature>
<dbReference type="InterPro" id="IPR003675">
    <property type="entry name" value="Rce1/LyrA-like_dom"/>
</dbReference>
<dbReference type="Proteomes" id="UP000527616">
    <property type="component" value="Unassembled WGS sequence"/>
</dbReference>
<proteinExistence type="predicted"/>
<feature type="transmembrane region" description="Helical" evidence="1">
    <location>
        <begin position="41"/>
        <end position="60"/>
    </location>
</feature>
<evidence type="ECO:0000259" key="2">
    <source>
        <dbReference type="Pfam" id="PF02517"/>
    </source>
</evidence>
<gene>
    <name evidence="3" type="ORF">GGQ54_000182</name>
</gene>
<accession>A0A7Z0IJP5</accession>
<comment type="caution">
    <text evidence="3">The sequence shown here is derived from an EMBL/GenBank/DDBJ whole genome shotgun (WGS) entry which is preliminary data.</text>
</comment>
<keyword evidence="4" id="KW-1185">Reference proteome</keyword>
<feature type="transmembrane region" description="Helical" evidence="1">
    <location>
        <begin position="151"/>
        <end position="169"/>
    </location>
</feature>
<dbReference type="GO" id="GO:0080120">
    <property type="term" value="P:CAAX-box protein maturation"/>
    <property type="evidence" value="ECO:0007669"/>
    <property type="project" value="UniProtKB-ARBA"/>
</dbReference>
<protein>
    <submittedName>
        <fullName evidence="3">Membrane protease YdiL (CAAX protease family)</fullName>
    </submittedName>
</protein>
<evidence type="ECO:0000256" key="1">
    <source>
        <dbReference type="SAM" id="Phobius"/>
    </source>
</evidence>
<reference evidence="3 4" key="1">
    <citation type="submission" date="2020-07" db="EMBL/GenBank/DDBJ databases">
        <title>Sequencing the genomes of 1000 actinobacteria strains.</title>
        <authorList>
            <person name="Klenk H.-P."/>
        </authorList>
    </citation>
    <scope>NUCLEOTIDE SEQUENCE [LARGE SCALE GENOMIC DNA]</scope>
    <source>
        <strain evidence="3 4">DSM 103164</strain>
    </source>
</reference>
<dbReference type="RefSeq" id="WP_179443670.1">
    <property type="nucleotide sequence ID" value="NZ_JACBZS010000001.1"/>
</dbReference>
<dbReference type="GO" id="GO:0004175">
    <property type="term" value="F:endopeptidase activity"/>
    <property type="evidence" value="ECO:0007669"/>
    <property type="project" value="UniProtKB-ARBA"/>
</dbReference>
<keyword evidence="1" id="KW-0812">Transmembrane</keyword>
<feature type="transmembrane region" description="Helical" evidence="1">
    <location>
        <begin position="80"/>
        <end position="99"/>
    </location>
</feature>
<feature type="transmembrane region" description="Helical" evidence="1">
    <location>
        <begin position="206"/>
        <end position="224"/>
    </location>
</feature>
<keyword evidence="1" id="KW-1133">Transmembrane helix</keyword>
<sequence>MTALAAPTRPVAATVAVFGAATALAAVPGWLLTPVHPALAAAYPFASAAPLVGALAVLVLRRPAALAVVTDLGGPVGRRAWRRVLLAGLAGLAVVLGLIQARTFLDWGLVPLELVVLPAPLAVVAAITLVAVTAQEIGWRGVLAPTLRARFGEPAAAAVTGCAWTAWALPGLAVLGGAQVVLLAIALVGFSVVIERLQGRLPGGRLLVAIAFRWVLAMGLLVFGDEEAGNVFALAVLAGVGALAAAIAWWGAPALDRYATAADRRTRP</sequence>
<keyword evidence="3" id="KW-0645">Protease</keyword>
<keyword evidence="1" id="KW-0472">Membrane</keyword>
<evidence type="ECO:0000313" key="3">
    <source>
        <dbReference type="EMBL" id="NYI69622.1"/>
    </source>
</evidence>
<feature type="transmembrane region" description="Helical" evidence="1">
    <location>
        <begin position="230"/>
        <end position="250"/>
    </location>
</feature>
<feature type="domain" description="CAAX prenyl protease 2/Lysostaphin resistance protein A-like" evidence="2">
    <location>
        <begin position="120"/>
        <end position="197"/>
    </location>
</feature>
<organism evidence="3 4">
    <name type="scientific">Naumannella cuiyingiana</name>
    <dbReference type="NCBI Taxonomy" id="1347891"/>
    <lineage>
        <taxon>Bacteria</taxon>
        <taxon>Bacillati</taxon>
        <taxon>Actinomycetota</taxon>
        <taxon>Actinomycetes</taxon>
        <taxon>Propionibacteriales</taxon>
        <taxon>Propionibacteriaceae</taxon>
        <taxon>Naumannella</taxon>
    </lineage>
</organism>
<evidence type="ECO:0000313" key="4">
    <source>
        <dbReference type="Proteomes" id="UP000527616"/>
    </source>
</evidence>
<dbReference type="Pfam" id="PF02517">
    <property type="entry name" value="Rce1-like"/>
    <property type="match status" value="1"/>
</dbReference>
<dbReference type="GO" id="GO:0006508">
    <property type="term" value="P:proteolysis"/>
    <property type="evidence" value="ECO:0007669"/>
    <property type="project" value="UniProtKB-KW"/>
</dbReference>
<dbReference type="AlphaFoldDB" id="A0A7Z0IJP5"/>
<keyword evidence="3" id="KW-0378">Hydrolase</keyword>
<name>A0A7Z0IJP5_9ACTN</name>
<feature type="transmembrane region" description="Helical" evidence="1">
    <location>
        <begin position="119"/>
        <end position="139"/>
    </location>
</feature>
<dbReference type="EMBL" id="JACBZS010000001">
    <property type="protein sequence ID" value="NYI69622.1"/>
    <property type="molecule type" value="Genomic_DNA"/>
</dbReference>